<feature type="coiled-coil region" evidence="2">
    <location>
        <begin position="1109"/>
        <end position="1136"/>
    </location>
</feature>
<accession>A0A061BJF8</accession>
<feature type="transmembrane region" description="Helical" evidence="3">
    <location>
        <begin position="1949"/>
        <end position="1970"/>
    </location>
</feature>
<evidence type="ECO:0000313" key="5">
    <source>
        <dbReference type="EMBL" id="CDR71591.1"/>
    </source>
</evidence>
<reference evidence="5" key="2">
    <citation type="submission" date="2014-06" db="EMBL/GenBank/DDBJ databases">
        <authorList>
            <person name="Aslett M."/>
            <person name="De Silva Nishadi"/>
        </authorList>
    </citation>
    <scope>NUCLEOTIDE SEQUENCE</scope>
    <source>
        <strain evidence="5">Bond</strain>
    </source>
</reference>
<sequence>MTSLNHNTNLYGNGDGGDGLDQLSQALKKLIEEAIEKAKKSLEAEKNKLECPVKYKGDESTCQYFQKKVDEVKNLKSSQNNSNNDEKYYQKFIDDCQSSHSRLYDDATKKALDGIKERENQLEKLKSQLSIFTEKNNSEECKKLLENLCTGLETFLGFNPESKGYDGSGIVYSDLDRLCDGVMGFLSGVLGAVKNENEVTTYDTDKSKDINTVINTLNTNIGSGREGLVESVGAVKAWLEGYDTTLTQKTNNVTKHLDTLSKNIDNNINEFNSISSYNVFQQHDACRLMATKMTANVNESKEALKQLDKNAQKMLTPPLNSIHQAVDAFTKSAENNDLQVLNTTAREELANLKTLLEGEVAARVNEMATNIDNAFEGKIHGPLTSVNSELMKSRKTLEDWIYNAYWILKKAIGNVEKIVKLLNNTSDKREKEKVEKAATKLKDKADKLYNVVIQAKKKLETTVEEALGVVKKMDGELKWELGKVKSGIQNRFNAFQLNLAGIKDLEENVKEGLWNLRGQIKQGLDGNIQSIIVGIKAEIKKIIKGDAELNDSDGLSGVKEKLVKGYADGFNGEEKFADKVMEWITKTLTENAMVKSRIEKYVQDNTDVNGKLMNSYKHRDSSTGNYTALNDKIANIIKANIKQKLTNELFKSDKGFPLANANMKAYVEYVKHICEKFTERLGSVIKEPDISHPTHVVNIIVGEINSTSGQMAGVFEKIPTDNHNIPMVVRYTLTSLQSKANQVAKELQSFALTNGVTRGGSRGGLAGNLDSALSVAEKLDHNLDKNRGHAPGTEANYADKVTSEIERVLTDNIAQNKNGVKFTSEPMKKFDLTQKQLTAIYEKEFDAKTANTLAAELNKQLPDVEGGPDLNGFAGLGDSIKVDLRNAPSFTNYNTYIKPAAANMAKMSGAAGEGKLPEAIKKIQNQVDGIDHLGKITIVDGNDDDKFYKNSFDTLLSTFNTQLSVFITAVKDLVQDGTTPVNILPPAELSKPKNTDSVRHCLRDLEQMIEIKDDAAYTIKSRTDKNDSTISVAGLQKIHKDILKILGGDFAKNPNKHNLAGILVEAEKFHSTVIAARADETIATIKDYLTDACKRAVNNIKRTAQEIYASRKKRELEELKSIVDSQKSEIQNIIDKDIASGIKCLLSIMDGNHEMVAQIPRQNDFNAACNYSRWYLDPFFDYILQQSMTPPLSPTGHVKHNSNSDNVEKLQRKLDTLLTKLRESNHFDRTFTDNLAALKQLLTTFPPSSFYGIFNGALLDGLRAGLDGLCSQLCYAYVNTYDGRTVRELIKNLKHEAGGNKVDAIYDLTDDGRKAAKVCLTALMTVYHDFAHLRDNYLSHAWHRDRINRSKNLGNFFNTRGFIVSDESRQNGELQDKSTMKGTNVIELLKRDGKLFNNINSHIFAGTVTKLHDYLEIYYQVCHMATHSATRQPCSVNDMLIWFCGLPYNNAHITLLGDGISSLLDNPAKALGGEDDVPVFDITATYLNAYPKKVTYANFDTVLDHLCSQSYILLTKIIGTGNAHTLYASDYCNNALNFRYPATGEECLDMLLDILRRLFPPLKYLLTQCSNNASNFGWRDCPYGKDVPTVKWPCNEHSNEKPRDQPKGQPNCKPNCQAKCQVNCQSNSPLMSYLYDCLPGHLPHQLSSIGCKYTCSTCATGKTGMPCLTPLGFRGFSGDPKIGKNLCDVLTKFFEHEHLSSLLSLAPKAPSTLPEHLSFTLSLVKHWNNGGRHLIRDAFTKAITDQSIGLYEQPATLTSALCNVYGNIKGEHRNIGSDGSEASLPFTSLTTSCTTQDHCAPYLRSLCDDTYAYLVSKQAGTYFSWAIYSPWTLWKYVQCLLTDFQNISCKDWGCRGCARGDQCKRGQHGLSDDKNRKSYCQCRSIVGCRGTSPTFYRYGFTYASSEKLIINGTTCSSFFDHLTRVLTSQYMKDLLTECDKFLYYIRAPFIWLNVALWLLSLLYLIHIMVVRLDLLHIKSHLHSPSSHRVAAQSLLAAARVNKLNKVFYLQP</sequence>
<dbReference type="InterPro" id="IPR000571">
    <property type="entry name" value="Znf_CCCH"/>
</dbReference>
<dbReference type="EMBL" id="LK055034">
    <property type="protein sequence ID" value="CDR71591.1"/>
    <property type="molecule type" value="Genomic_DNA"/>
</dbReference>
<dbReference type="GeneID" id="24561814"/>
<dbReference type="RefSeq" id="XP_012770537.1">
    <property type="nucleotide sequence ID" value="XM_012915083.1"/>
</dbReference>
<keyword evidence="3" id="KW-1133">Transmembrane helix</keyword>
<feature type="coiled-coil region" evidence="2">
    <location>
        <begin position="108"/>
        <end position="142"/>
    </location>
</feature>
<dbReference type="PROSITE" id="PS50103">
    <property type="entry name" value="ZF_C3H1"/>
    <property type="match status" value="1"/>
</dbReference>
<feature type="domain" description="C3H1-type" evidence="4">
    <location>
        <begin position="1843"/>
        <end position="1871"/>
    </location>
</feature>
<keyword evidence="1" id="KW-0863">Zinc-finger</keyword>
<feature type="coiled-coil region" evidence="2">
    <location>
        <begin position="20"/>
        <end position="48"/>
    </location>
</feature>
<keyword evidence="1" id="KW-0479">Metal-binding</keyword>
<dbReference type="VEuPathDB" id="PiroplasmaDB:BBBOND_0002440"/>
<feature type="zinc finger region" description="C3H1-type" evidence="1">
    <location>
        <begin position="1843"/>
        <end position="1871"/>
    </location>
</feature>
<keyword evidence="3" id="KW-0812">Transmembrane</keyword>
<organism evidence="5">
    <name type="scientific">Babesia bigemina</name>
    <dbReference type="NCBI Taxonomy" id="5866"/>
    <lineage>
        <taxon>Eukaryota</taxon>
        <taxon>Sar</taxon>
        <taxon>Alveolata</taxon>
        <taxon>Apicomplexa</taxon>
        <taxon>Aconoidasida</taxon>
        <taxon>Piroplasmida</taxon>
        <taxon>Babesiidae</taxon>
        <taxon>Babesia</taxon>
    </lineage>
</organism>
<feature type="coiled-coil region" evidence="2">
    <location>
        <begin position="424"/>
        <end position="451"/>
    </location>
</feature>
<dbReference type="GO" id="GO:0008270">
    <property type="term" value="F:zinc ion binding"/>
    <property type="evidence" value="ECO:0007669"/>
    <property type="project" value="UniProtKB-KW"/>
</dbReference>
<evidence type="ECO:0000256" key="1">
    <source>
        <dbReference type="PROSITE-ProRule" id="PRU00723"/>
    </source>
</evidence>
<proteinExistence type="predicted"/>
<evidence type="ECO:0000256" key="2">
    <source>
        <dbReference type="SAM" id="Coils"/>
    </source>
</evidence>
<name>A0A061BJF8_BABBI</name>
<keyword evidence="2" id="KW-0175">Coiled coil</keyword>
<reference evidence="5" key="1">
    <citation type="journal article" date="2014" name="Nucleic Acids Res.">
        <title>The evolutionary dynamics of variant antigen genes in Babesia reveal a history of genomic innovation underlying host-parasite interaction.</title>
        <authorList>
            <person name="Jackson A.P."/>
            <person name="Otto T.D."/>
            <person name="Darby A."/>
            <person name="Ramaprasad A."/>
            <person name="Xia D."/>
            <person name="Echaide I.E."/>
            <person name="Farber M."/>
            <person name="Gahlot S."/>
            <person name="Gamble J."/>
            <person name="Gupta D."/>
            <person name="Gupta Y."/>
            <person name="Jackson L."/>
            <person name="Malandrin L."/>
            <person name="Malas T.B."/>
            <person name="Moussa E."/>
            <person name="Nair M."/>
            <person name="Reid AJ."/>
            <person name="Sanders M."/>
            <person name="Sharma J."/>
            <person name="Tracey A."/>
            <person name="Quail M.A."/>
            <person name="Weir W."/>
            <person name="Wastling J.M."/>
            <person name="Hall N."/>
            <person name="Willadsen P."/>
            <person name="Lingelbach K."/>
            <person name="Shiels B."/>
            <person name="Tait A."/>
            <person name="Berriman M."/>
            <person name="Allred D.R."/>
            <person name="Pain A."/>
        </authorList>
    </citation>
    <scope>NUCLEOTIDE SEQUENCE</scope>
    <source>
        <strain evidence="5">Bond</strain>
    </source>
</reference>
<dbReference type="KEGG" id="bbig:BBBOND_0002430"/>
<dbReference type="OrthoDB" id="367192at2759"/>
<evidence type="ECO:0000256" key="3">
    <source>
        <dbReference type="SAM" id="Phobius"/>
    </source>
</evidence>
<protein>
    <recommendedName>
        <fullName evidence="4">C3H1-type domain-containing protein</fullName>
    </recommendedName>
</protein>
<evidence type="ECO:0000259" key="4">
    <source>
        <dbReference type="PROSITE" id="PS50103"/>
    </source>
</evidence>
<gene>
    <name evidence="5" type="ORF">BBBOND_0002440</name>
</gene>
<keyword evidence="3" id="KW-0472">Membrane</keyword>
<keyword evidence="1" id="KW-0862">Zinc</keyword>